<keyword evidence="3" id="KW-1185">Reference proteome</keyword>
<protein>
    <submittedName>
        <fullName evidence="2">Uncharacterized protein</fullName>
    </submittedName>
</protein>
<organism evidence="2 3">
    <name type="scientific">Ancylobacter vacuolatus</name>
    <dbReference type="NCBI Taxonomy" id="223389"/>
    <lineage>
        <taxon>Bacteria</taxon>
        <taxon>Pseudomonadati</taxon>
        <taxon>Pseudomonadota</taxon>
        <taxon>Alphaproteobacteria</taxon>
        <taxon>Hyphomicrobiales</taxon>
        <taxon>Xanthobacteraceae</taxon>
        <taxon>Ancylobacter</taxon>
    </lineage>
</organism>
<dbReference type="RefSeq" id="WP_307060155.1">
    <property type="nucleotide sequence ID" value="NZ_JAUSUH010000003.1"/>
</dbReference>
<feature type="region of interest" description="Disordered" evidence="1">
    <location>
        <begin position="56"/>
        <end position="76"/>
    </location>
</feature>
<evidence type="ECO:0000313" key="2">
    <source>
        <dbReference type="EMBL" id="MDQ0347660.1"/>
    </source>
</evidence>
<comment type="caution">
    <text evidence="2">The sequence shown here is derived from an EMBL/GenBank/DDBJ whole genome shotgun (WGS) entry which is preliminary data.</text>
</comment>
<gene>
    <name evidence="2" type="ORF">J2S76_002084</name>
</gene>
<dbReference type="EMBL" id="JAUSUH010000003">
    <property type="protein sequence ID" value="MDQ0347660.1"/>
    <property type="molecule type" value="Genomic_DNA"/>
</dbReference>
<name>A0ABU0DGV5_9HYPH</name>
<sequence>MDEADRLAKEFDWSPFDAMSDDEIRAHWAWDKDMTWPTEAELAEFDLVLPAKARRERAEALAEPAGGDKPPKEAAE</sequence>
<reference evidence="2 3" key="1">
    <citation type="submission" date="2023-07" db="EMBL/GenBank/DDBJ databases">
        <title>Genomic Encyclopedia of Type Strains, Phase IV (KMG-IV): sequencing the most valuable type-strain genomes for metagenomic binning, comparative biology and taxonomic classification.</title>
        <authorList>
            <person name="Goeker M."/>
        </authorList>
    </citation>
    <scope>NUCLEOTIDE SEQUENCE [LARGE SCALE GENOMIC DNA]</scope>
    <source>
        <strain evidence="2 3">DSM 1277</strain>
    </source>
</reference>
<evidence type="ECO:0000313" key="3">
    <source>
        <dbReference type="Proteomes" id="UP001238467"/>
    </source>
</evidence>
<proteinExistence type="predicted"/>
<accession>A0ABU0DGV5</accession>
<dbReference type="Proteomes" id="UP001238467">
    <property type="component" value="Unassembled WGS sequence"/>
</dbReference>
<evidence type="ECO:0000256" key="1">
    <source>
        <dbReference type="SAM" id="MobiDB-lite"/>
    </source>
</evidence>